<feature type="transmembrane region" description="Helical" evidence="6">
    <location>
        <begin position="251"/>
        <end position="273"/>
    </location>
</feature>
<comment type="subcellular location">
    <subcellularLocation>
        <location evidence="1">Cell membrane</location>
        <topology evidence="1">Multi-pass membrane protein</topology>
    </subcellularLocation>
</comment>
<dbReference type="EMBL" id="VLLE01000002">
    <property type="protein sequence ID" value="TWI85072.1"/>
    <property type="molecule type" value="Genomic_DNA"/>
</dbReference>
<feature type="transmembrane region" description="Helical" evidence="6">
    <location>
        <begin position="343"/>
        <end position="362"/>
    </location>
</feature>
<reference evidence="8 9" key="1">
    <citation type="journal article" date="2015" name="Stand. Genomic Sci.">
        <title>Genomic Encyclopedia of Bacterial and Archaeal Type Strains, Phase III: the genomes of soil and plant-associated and newly described type strains.</title>
        <authorList>
            <person name="Whitman W.B."/>
            <person name="Woyke T."/>
            <person name="Klenk H.P."/>
            <person name="Zhou Y."/>
            <person name="Lilburn T.G."/>
            <person name="Beck B.J."/>
            <person name="De Vos P."/>
            <person name="Vandamme P."/>
            <person name="Eisen J.A."/>
            <person name="Garrity G."/>
            <person name="Hugenholtz P."/>
            <person name="Kyrpides N.C."/>
        </authorList>
    </citation>
    <scope>NUCLEOTIDE SEQUENCE [LARGE SCALE GENOMIC DNA]</scope>
    <source>
        <strain evidence="8 9">CGMCC 1.7271</strain>
    </source>
</reference>
<feature type="transmembrane region" description="Helical" evidence="6">
    <location>
        <begin position="12"/>
        <end position="34"/>
    </location>
</feature>
<feature type="transmembrane region" description="Helical" evidence="6">
    <location>
        <begin position="310"/>
        <end position="331"/>
    </location>
</feature>
<keyword evidence="9" id="KW-1185">Reference proteome</keyword>
<dbReference type="InterPro" id="IPR050189">
    <property type="entry name" value="MFS_Efflux_Transporters"/>
</dbReference>
<evidence type="ECO:0000259" key="7">
    <source>
        <dbReference type="PROSITE" id="PS50850"/>
    </source>
</evidence>
<dbReference type="Proteomes" id="UP000316167">
    <property type="component" value="Unassembled WGS sequence"/>
</dbReference>
<evidence type="ECO:0000256" key="5">
    <source>
        <dbReference type="ARBA" id="ARBA00023136"/>
    </source>
</evidence>
<dbReference type="PANTHER" id="PTHR43124:SF3">
    <property type="entry name" value="CHLORAMPHENICOL EFFLUX PUMP RV0191"/>
    <property type="match status" value="1"/>
</dbReference>
<keyword evidence="2" id="KW-1003">Cell membrane</keyword>
<keyword evidence="4 6" id="KW-1133">Transmembrane helix</keyword>
<dbReference type="SUPFAM" id="SSF103473">
    <property type="entry name" value="MFS general substrate transporter"/>
    <property type="match status" value="1"/>
</dbReference>
<feature type="transmembrane region" description="Helical" evidence="6">
    <location>
        <begin position="138"/>
        <end position="160"/>
    </location>
</feature>
<feature type="transmembrane region" description="Helical" evidence="6">
    <location>
        <begin position="166"/>
        <end position="187"/>
    </location>
</feature>
<evidence type="ECO:0000256" key="3">
    <source>
        <dbReference type="ARBA" id="ARBA00022692"/>
    </source>
</evidence>
<dbReference type="Gene3D" id="1.20.1720.10">
    <property type="entry name" value="Multidrug resistance protein D"/>
    <property type="match status" value="1"/>
</dbReference>
<dbReference type="GO" id="GO:0005886">
    <property type="term" value="C:plasma membrane"/>
    <property type="evidence" value="ECO:0007669"/>
    <property type="project" value="UniProtKB-SubCell"/>
</dbReference>
<dbReference type="AlphaFoldDB" id="A0A562SUZ5"/>
<feature type="transmembrane region" description="Helical" evidence="6">
    <location>
        <begin position="208"/>
        <end position="231"/>
    </location>
</feature>
<feature type="domain" description="Major facilitator superfamily (MFS) profile" evidence="7">
    <location>
        <begin position="13"/>
        <end position="396"/>
    </location>
</feature>
<gene>
    <name evidence="8" type="ORF">IQ13_0227</name>
</gene>
<evidence type="ECO:0000256" key="6">
    <source>
        <dbReference type="SAM" id="Phobius"/>
    </source>
</evidence>
<feature type="transmembrane region" description="Helical" evidence="6">
    <location>
        <begin position="285"/>
        <end position="304"/>
    </location>
</feature>
<dbReference type="OrthoDB" id="9800416at2"/>
<evidence type="ECO:0000256" key="4">
    <source>
        <dbReference type="ARBA" id="ARBA00022989"/>
    </source>
</evidence>
<dbReference type="Pfam" id="PF07690">
    <property type="entry name" value="MFS_1"/>
    <property type="match status" value="1"/>
</dbReference>
<evidence type="ECO:0000313" key="9">
    <source>
        <dbReference type="Proteomes" id="UP000316167"/>
    </source>
</evidence>
<accession>A0A562SUZ5</accession>
<protein>
    <submittedName>
        <fullName evidence="8">DHA1 family bicyclomycin/chloramphenicol resistance-like MFS transporter</fullName>
    </submittedName>
</protein>
<proteinExistence type="predicted"/>
<dbReference type="RefSeq" id="WP_144883658.1">
    <property type="nucleotide sequence ID" value="NZ_VLLE01000002.1"/>
</dbReference>
<dbReference type="PROSITE" id="PS50850">
    <property type="entry name" value="MFS"/>
    <property type="match status" value="1"/>
</dbReference>
<organism evidence="8 9">
    <name type="scientific">Lacibacter cauensis</name>
    <dbReference type="NCBI Taxonomy" id="510947"/>
    <lineage>
        <taxon>Bacteria</taxon>
        <taxon>Pseudomonadati</taxon>
        <taxon>Bacteroidota</taxon>
        <taxon>Chitinophagia</taxon>
        <taxon>Chitinophagales</taxon>
        <taxon>Chitinophagaceae</taxon>
        <taxon>Lacibacter</taxon>
    </lineage>
</organism>
<feature type="transmembrane region" description="Helical" evidence="6">
    <location>
        <begin position="83"/>
        <end position="101"/>
    </location>
</feature>
<comment type="caution">
    <text evidence="8">The sequence shown here is derived from an EMBL/GenBank/DDBJ whole genome shotgun (WGS) entry which is preliminary data.</text>
</comment>
<feature type="transmembrane region" description="Helical" evidence="6">
    <location>
        <begin position="107"/>
        <end position="126"/>
    </location>
</feature>
<keyword evidence="5 6" id="KW-0472">Membrane</keyword>
<name>A0A562SUZ5_9BACT</name>
<evidence type="ECO:0000256" key="1">
    <source>
        <dbReference type="ARBA" id="ARBA00004651"/>
    </source>
</evidence>
<feature type="transmembrane region" description="Helical" evidence="6">
    <location>
        <begin position="368"/>
        <end position="392"/>
    </location>
</feature>
<keyword evidence="3 6" id="KW-0812">Transmembrane</keyword>
<dbReference type="InterPro" id="IPR020846">
    <property type="entry name" value="MFS_dom"/>
</dbReference>
<feature type="transmembrane region" description="Helical" evidence="6">
    <location>
        <begin position="54"/>
        <end position="71"/>
    </location>
</feature>
<dbReference type="InterPro" id="IPR011701">
    <property type="entry name" value="MFS"/>
</dbReference>
<dbReference type="GO" id="GO:0022857">
    <property type="term" value="F:transmembrane transporter activity"/>
    <property type="evidence" value="ECO:0007669"/>
    <property type="project" value="InterPro"/>
</dbReference>
<sequence length="414" mass="45733">MQTTRRSVSTKEVIVFTSCSMILTALGIDIMLPALGAIRQHFGLPDNSPATANLISYFFMGQITQIFFGYLTDRYGRLPVLRIGFVIYIFCGIATVFAPALSMMLVLRFFSGMGAAAVLMTAIASVRDQYAGSEMARVMSFVLTIMLLTPVIAPALGSFVLQHSSWQVVFLIPPLFAIPVFIWSFRLTETLPAEARLQTSFLKSMPQLWYVLTNRLFMRYCITATIIFSILTAYVSSSERIIGELYLQPALFPWIFGTIGAVMAVFALSNSYFTKRFGAKRVLRFFLTAYMLVSLLFVALHFIIDNPLPLWYFVVCIGLLMSFTVAADPNGSALALEPMGSKAGIAASVYGTLFFFIGSLIGTIINHFMIASVLPLAIAALIVSVVGMILVFSEPKNFLPKTIRMHQSRVIGFG</sequence>
<evidence type="ECO:0000313" key="8">
    <source>
        <dbReference type="EMBL" id="TWI85072.1"/>
    </source>
</evidence>
<dbReference type="PANTHER" id="PTHR43124">
    <property type="entry name" value="PURINE EFFLUX PUMP PBUE"/>
    <property type="match status" value="1"/>
</dbReference>
<evidence type="ECO:0000256" key="2">
    <source>
        <dbReference type="ARBA" id="ARBA00022475"/>
    </source>
</evidence>
<dbReference type="InterPro" id="IPR036259">
    <property type="entry name" value="MFS_trans_sf"/>
</dbReference>